<dbReference type="GO" id="GO:0031956">
    <property type="term" value="F:medium-chain fatty acid-CoA ligase activity"/>
    <property type="evidence" value="ECO:0007669"/>
    <property type="project" value="TreeGrafter"/>
</dbReference>
<dbReference type="RefSeq" id="XP_030750648.1">
    <property type="nucleotide sequence ID" value="XM_030894788.1"/>
</dbReference>
<dbReference type="InterPro" id="IPR025110">
    <property type="entry name" value="AMP-bd_C"/>
</dbReference>
<dbReference type="Gene3D" id="3.40.50.12780">
    <property type="entry name" value="N-terminal domain of ligase-like"/>
    <property type="match status" value="1"/>
</dbReference>
<feature type="domain" description="AMP-binding enzyme C-terminal" evidence="3">
    <location>
        <begin position="498"/>
        <end position="576"/>
    </location>
</feature>
<accession>A0A6J2XGW7</accession>
<dbReference type="InterPro" id="IPR000873">
    <property type="entry name" value="AMP-dep_synth/lig_dom"/>
</dbReference>
<name>A0A6J2XGW7_SITOR</name>
<evidence type="ECO:0000313" key="9">
    <source>
        <dbReference type="RefSeq" id="XP_030750648.1"/>
    </source>
</evidence>
<dbReference type="GO" id="GO:0006631">
    <property type="term" value="P:fatty acid metabolic process"/>
    <property type="evidence" value="ECO:0007669"/>
    <property type="project" value="TreeGrafter"/>
</dbReference>
<dbReference type="RefSeq" id="XP_030750644.1">
    <property type="nucleotide sequence ID" value="XM_030894784.1"/>
</dbReference>
<reference evidence="5 6" key="1">
    <citation type="submission" date="2025-04" db="UniProtKB">
        <authorList>
            <consortium name="RefSeq"/>
        </authorList>
    </citation>
    <scope>IDENTIFICATION</scope>
    <source>
        <tissue evidence="5 6">Gonads</tissue>
    </source>
</reference>
<organism evidence="4 9">
    <name type="scientific">Sitophilus oryzae</name>
    <name type="common">Rice weevil</name>
    <name type="synonym">Curculio oryzae</name>
    <dbReference type="NCBI Taxonomy" id="7048"/>
    <lineage>
        <taxon>Eukaryota</taxon>
        <taxon>Metazoa</taxon>
        <taxon>Ecdysozoa</taxon>
        <taxon>Arthropoda</taxon>
        <taxon>Hexapoda</taxon>
        <taxon>Insecta</taxon>
        <taxon>Pterygota</taxon>
        <taxon>Neoptera</taxon>
        <taxon>Endopterygota</taxon>
        <taxon>Coleoptera</taxon>
        <taxon>Polyphaga</taxon>
        <taxon>Cucujiformia</taxon>
        <taxon>Curculionidae</taxon>
        <taxon>Dryophthorinae</taxon>
        <taxon>Sitophilus</taxon>
    </lineage>
</organism>
<dbReference type="Gene3D" id="3.30.300.30">
    <property type="match status" value="1"/>
</dbReference>
<dbReference type="Proteomes" id="UP000504635">
    <property type="component" value="Unplaced"/>
</dbReference>
<dbReference type="PANTHER" id="PTHR43201">
    <property type="entry name" value="ACYL-COA SYNTHETASE"/>
    <property type="match status" value="1"/>
</dbReference>
<dbReference type="RefSeq" id="XP_030750647.1">
    <property type="nucleotide sequence ID" value="XM_030894787.1"/>
</dbReference>
<dbReference type="AlphaFoldDB" id="A0A6J2XGW7"/>
<feature type="domain" description="AMP-dependent synthetase/ligase" evidence="2">
    <location>
        <begin position="43"/>
        <end position="444"/>
    </location>
</feature>
<dbReference type="SUPFAM" id="SSF56801">
    <property type="entry name" value="Acetyl-CoA synthetase-like"/>
    <property type="match status" value="1"/>
</dbReference>
<dbReference type="CDD" id="cd05941">
    <property type="entry name" value="MCS"/>
    <property type="match status" value="1"/>
</dbReference>
<evidence type="ECO:0000256" key="1">
    <source>
        <dbReference type="ARBA" id="ARBA00006432"/>
    </source>
</evidence>
<proteinExistence type="inferred from homology"/>
<keyword evidence="4" id="KW-1185">Reference proteome</keyword>
<sequence>MFLRRPLFVSYLSQRFQQTQVKVVSKVKEPQVPLGQLALGPVFRNARLFPGNVAVRDRVAAYTYANIFMSANELSKEISAKLEGRINERVLFLCPNDVQYVITLWAIWMSGQIAVPVSPLHPKSLLMYYANDSNSKLIITVPEYADLMSRVANNASTKLQVLDDRLKLNCTLMLANKPDDLEGGRPDTFYNKSNALILYTSGTTANPKGVVLSYKNLSAQAASLLDAWRWNTDDVLLHTLPLHHIHGIVNSLLCPLYAGAKTVMLKKFNANTVWSYLLGVTARPEDRRITLFMGVPTMYSKLVEEYERVFKEDPKMVEYIKNTLKSKIRLMVSGSAPLSQPLFNRWLDITGHRLLERYGMTETGMILSNPYDGDREPGYVGVPLPGVSVKIAKEPVENESIKTLVECSNIDGTVVIQKNGQKDAQGNDPTGELLVRGDAIFTKYHDRPDTTKQEFTLSGWFKTGDVCQYSVEKKKFKILGRKSIDVVKSGGHKISTLEIESALLGCPEVKDCAVVGLPDEKWGQKVAAVVATTHKIENSTEIIEKLRIYAEERLPRYAVPKEWKFVEKITKNAMGKVDKKFLIRSLFGEP</sequence>
<comment type="similarity">
    <text evidence="1">Belongs to the ATP-dependent AMP-binding enzyme family.</text>
</comment>
<dbReference type="GeneID" id="115878322"/>
<dbReference type="PANTHER" id="PTHR43201:SF8">
    <property type="entry name" value="ACYL-COA SYNTHETASE FAMILY MEMBER 3"/>
    <property type="match status" value="1"/>
</dbReference>
<evidence type="ECO:0000313" key="7">
    <source>
        <dbReference type="RefSeq" id="XP_030750646.1"/>
    </source>
</evidence>
<evidence type="ECO:0000313" key="8">
    <source>
        <dbReference type="RefSeq" id="XP_030750647.1"/>
    </source>
</evidence>
<gene>
    <name evidence="5 6 7 8 9" type="primary">LOC115878322</name>
</gene>
<dbReference type="Pfam" id="PF13193">
    <property type="entry name" value="AMP-binding_C"/>
    <property type="match status" value="1"/>
</dbReference>
<dbReference type="RefSeq" id="XP_030750645.1">
    <property type="nucleotide sequence ID" value="XM_030894785.1"/>
</dbReference>
<dbReference type="InterPro" id="IPR042099">
    <property type="entry name" value="ANL_N_sf"/>
</dbReference>
<dbReference type="InterPro" id="IPR045851">
    <property type="entry name" value="AMP-bd_C_sf"/>
</dbReference>
<protein>
    <submittedName>
        <fullName evidence="5 6">Malonate--CoA ligase ACSF3, mitochondrial-like isoform X1</fullName>
    </submittedName>
</protein>
<evidence type="ECO:0000313" key="5">
    <source>
        <dbReference type="RefSeq" id="XP_030750644.1"/>
    </source>
</evidence>
<evidence type="ECO:0000313" key="6">
    <source>
        <dbReference type="RefSeq" id="XP_030750645.1"/>
    </source>
</evidence>
<dbReference type="RefSeq" id="XP_030750646.1">
    <property type="nucleotide sequence ID" value="XM_030894786.1"/>
</dbReference>
<evidence type="ECO:0000259" key="3">
    <source>
        <dbReference type="Pfam" id="PF13193"/>
    </source>
</evidence>
<evidence type="ECO:0000313" key="4">
    <source>
        <dbReference type="Proteomes" id="UP000504635"/>
    </source>
</evidence>
<dbReference type="KEGG" id="soy:115878322"/>
<dbReference type="OrthoDB" id="2962993at2759"/>
<evidence type="ECO:0000259" key="2">
    <source>
        <dbReference type="Pfam" id="PF00501"/>
    </source>
</evidence>
<dbReference type="Pfam" id="PF00501">
    <property type="entry name" value="AMP-binding"/>
    <property type="match status" value="1"/>
</dbReference>